<gene>
    <name evidence="1" type="ORF">NIES80_02000</name>
</gene>
<proteinExistence type="predicted"/>
<dbReference type="EMBL" id="BJCF01000001">
    <property type="protein sequence ID" value="GCL40513.1"/>
    <property type="molecule type" value="Genomic_DNA"/>
</dbReference>
<sequence>MKPQAVFVETNWVVDIVAPAHLQSQQASQLLSLAEAGEFELYLPAICLTEARETIPRRFTPRSRSEDLRKFVKWAKTAGKLTTEDANAAFRVFNQFDGLVANELTKVPERLISLAKHPNLNVFPLSESMLERQVSIGAMDTSLKPYDMAVLAAILVRAEDLQQQGYSWVGFCELDSDLQPWDKNGVLKPILSDLYKASRIWVYRDFLVEDVDELPQIWFSST</sequence>
<comment type="caution">
    <text evidence="1">The sequence shown here is derived from an EMBL/GenBank/DDBJ whole genome shotgun (WGS) entry which is preliminary data.</text>
</comment>
<protein>
    <recommendedName>
        <fullName evidence="3">DUF4935 domain-containing protein</fullName>
    </recommendedName>
</protein>
<reference evidence="2" key="1">
    <citation type="submission" date="2019-02" db="EMBL/GenBank/DDBJ databases">
        <title>Draft genome sequence of Dolichospermum planctonicum NIES-80.</title>
        <authorList>
            <person name="Yamaguchi H."/>
            <person name="Suzuki S."/>
            <person name="Kawachi M."/>
        </authorList>
    </citation>
    <scope>NUCLEOTIDE SEQUENCE [LARGE SCALE GENOMIC DNA]</scope>
    <source>
        <strain evidence="2">NIES-80</strain>
    </source>
</reference>
<name>A0A480A9T7_9CYAN</name>
<accession>A0A480A9T7</accession>
<dbReference type="Proteomes" id="UP000299367">
    <property type="component" value="Unassembled WGS sequence"/>
</dbReference>
<evidence type="ECO:0008006" key="3">
    <source>
        <dbReference type="Google" id="ProtNLM"/>
    </source>
</evidence>
<dbReference type="AlphaFoldDB" id="A0A480A9T7"/>
<evidence type="ECO:0000313" key="2">
    <source>
        <dbReference type="Proteomes" id="UP000299367"/>
    </source>
</evidence>
<evidence type="ECO:0000313" key="1">
    <source>
        <dbReference type="EMBL" id="GCL40513.1"/>
    </source>
</evidence>
<dbReference type="RefSeq" id="WP_137906359.1">
    <property type="nucleotide sequence ID" value="NZ_BJCF01000001.1"/>
</dbReference>
<dbReference type="OrthoDB" id="581547at2"/>
<organism evidence="1 2">
    <name type="scientific">Dolichospermum planctonicum</name>
    <dbReference type="NCBI Taxonomy" id="136072"/>
    <lineage>
        <taxon>Bacteria</taxon>
        <taxon>Bacillati</taxon>
        <taxon>Cyanobacteriota</taxon>
        <taxon>Cyanophyceae</taxon>
        <taxon>Nostocales</taxon>
        <taxon>Aphanizomenonaceae</taxon>
        <taxon>Dolichospermum</taxon>
    </lineage>
</organism>